<dbReference type="Pfam" id="PF05485">
    <property type="entry name" value="THAP"/>
    <property type="match status" value="1"/>
</dbReference>
<dbReference type="PANTHER" id="PTHR23080:SF143">
    <property type="entry name" value="SI:DKEY-56D12.4"/>
    <property type="match status" value="1"/>
</dbReference>
<accession>A0A162R5M7</accession>
<dbReference type="PANTHER" id="PTHR23080">
    <property type="entry name" value="THAP DOMAIN PROTEIN"/>
    <property type="match status" value="1"/>
</dbReference>
<protein>
    <recommendedName>
        <fullName evidence="6">THAP-type domain-containing protein</fullName>
    </recommendedName>
</protein>
<evidence type="ECO:0000313" key="8">
    <source>
        <dbReference type="Proteomes" id="UP000076858"/>
    </source>
</evidence>
<evidence type="ECO:0000256" key="5">
    <source>
        <dbReference type="ARBA" id="ARBA00023125"/>
    </source>
</evidence>
<dbReference type="EMBL" id="LRGB01000235">
    <property type="protein sequence ID" value="KZS20256.1"/>
    <property type="molecule type" value="Genomic_DNA"/>
</dbReference>
<feature type="non-terminal residue" evidence="7">
    <location>
        <position position="355"/>
    </location>
</feature>
<dbReference type="SUPFAM" id="SSF57716">
    <property type="entry name" value="Glucocorticoid receptor-like (DNA-binding domain)"/>
    <property type="match status" value="1"/>
</dbReference>
<sequence length="355" mass="41162">MVIQCAVRGCLSKWKKENKIRFFIIPSLSNQKQPQDSRFLHERRLLWLSRLDINEVLSTKVFHVCQKHFVNGKPSYYSNVDSIDWAPSINLRKDYSSRYERRQKYNKHRENHMLKNDPVKYDKHFNPLDLSNKNELQEDTEAAPESINHQPALSLELKSLKEEIIRLQSQLHALNEDYCKERSAAFLISLFSFPTLTTLFPSSTDRSSTDGSGLQSPFYLAFKRVNSPHRLRSRVIVWHSLDELRVAMPMCFRRTYPRTLRANGTINFISKGYTGRKSDQFIVRHCGYKDNLKEGDGVLADKGFDVGEEIGLMGATLTTPAFKLAAQLTHKETEVSRRVSNVRIHLEREIGSLRM</sequence>
<dbReference type="Proteomes" id="UP000076858">
    <property type="component" value="Unassembled WGS sequence"/>
</dbReference>
<comment type="caution">
    <text evidence="7">The sequence shown here is derived from an EMBL/GenBank/DDBJ whole genome shotgun (WGS) entry which is preliminary data.</text>
</comment>
<gene>
    <name evidence="7" type="ORF">APZ42_013105</name>
</gene>
<dbReference type="Pfam" id="PF13359">
    <property type="entry name" value="DDE_Tnp_4"/>
    <property type="match status" value="1"/>
</dbReference>
<dbReference type="SMART" id="SM00980">
    <property type="entry name" value="THAP"/>
    <property type="match status" value="1"/>
</dbReference>
<evidence type="ECO:0000259" key="6">
    <source>
        <dbReference type="SMART" id="SM00980"/>
    </source>
</evidence>
<dbReference type="GO" id="GO:0003677">
    <property type="term" value="F:DNA binding"/>
    <property type="evidence" value="ECO:0007669"/>
    <property type="project" value="UniProtKB-KW"/>
</dbReference>
<dbReference type="GO" id="GO:0008270">
    <property type="term" value="F:zinc ion binding"/>
    <property type="evidence" value="ECO:0007669"/>
    <property type="project" value="UniProtKB-KW"/>
</dbReference>
<feature type="domain" description="THAP-type" evidence="6">
    <location>
        <begin position="3"/>
        <end position="96"/>
    </location>
</feature>
<keyword evidence="4" id="KW-0862">Zinc</keyword>
<evidence type="ECO:0000256" key="4">
    <source>
        <dbReference type="ARBA" id="ARBA00022833"/>
    </source>
</evidence>
<dbReference type="InterPro" id="IPR027806">
    <property type="entry name" value="HARBI1_dom"/>
</dbReference>
<name>A0A162R5M7_9CRUS</name>
<dbReference type="STRING" id="35525.A0A162R5M7"/>
<keyword evidence="5" id="KW-0238">DNA-binding</keyword>
<keyword evidence="2" id="KW-0479">Metal-binding</keyword>
<keyword evidence="8" id="KW-1185">Reference proteome</keyword>
<evidence type="ECO:0000256" key="1">
    <source>
        <dbReference type="ARBA" id="ARBA00001968"/>
    </source>
</evidence>
<dbReference type="InterPro" id="IPR006612">
    <property type="entry name" value="THAP_Znf"/>
</dbReference>
<dbReference type="AlphaFoldDB" id="A0A162R5M7"/>
<evidence type="ECO:0000256" key="2">
    <source>
        <dbReference type="ARBA" id="ARBA00022723"/>
    </source>
</evidence>
<reference evidence="7 8" key="1">
    <citation type="submission" date="2016-03" db="EMBL/GenBank/DDBJ databases">
        <title>EvidentialGene: Evidence-directed Construction of Genes on Genomes.</title>
        <authorList>
            <person name="Gilbert D.G."/>
            <person name="Choi J.-H."/>
            <person name="Mockaitis K."/>
            <person name="Colbourne J."/>
            <person name="Pfrender M."/>
        </authorList>
    </citation>
    <scope>NUCLEOTIDE SEQUENCE [LARGE SCALE GENOMIC DNA]</scope>
    <source>
        <strain evidence="7 8">Xinb3</strain>
        <tissue evidence="7">Complete organism</tissue>
    </source>
</reference>
<dbReference type="OrthoDB" id="6346165at2759"/>
<keyword evidence="3" id="KW-0863">Zinc-finger</keyword>
<comment type="cofactor">
    <cofactor evidence="1">
        <name>a divalent metal cation</name>
        <dbReference type="ChEBI" id="CHEBI:60240"/>
    </cofactor>
</comment>
<evidence type="ECO:0000313" key="7">
    <source>
        <dbReference type="EMBL" id="KZS20256.1"/>
    </source>
</evidence>
<proteinExistence type="predicted"/>
<organism evidence="7 8">
    <name type="scientific">Daphnia magna</name>
    <dbReference type="NCBI Taxonomy" id="35525"/>
    <lineage>
        <taxon>Eukaryota</taxon>
        <taxon>Metazoa</taxon>
        <taxon>Ecdysozoa</taxon>
        <taxon>Arthropoda</taxon>
        <taxon>Crustacea</taxon>
        <taxon>Branchiopoda</taxon>
        <taxon>Diplostraca</taxon>
        <taxon>Cladocera</taxon>
        <taxon>Anomopoda</taxon>
        <taxon>Daphniidae</taxon>
        <taxon>Daphnia</taxon>
    </lineage>
</organism>
<evidence type="ECO:0000256" key="3">
    <source>
        <dbReference type="ARBA" id="ARBA00022771"/>
    </source>
</evidence>